<proteinExistence type="predicted"/>
<dbReference type="InterPro" id="IPR011646">
    <property type="entry name" value="KAP_P-loop"/>
</dbReference>
<organism evidence="2 3">
    <name type="scientific">Robiginitalea biformata (strain ATCC BAA-864 / DSM 15991 / KCTC 12146 / HTCC2501)</name>
    <dbReference type="NCBI Taxonomy" id="313596"/>
    <lineage>
        <taxon>Bacteria</taxon>
        <taxon>Pseudomonadati</taxon>
        <taxon>Bacteroidota</taxon>
        <taxon>Flavobacteriia</taxon>
        <taxon>Flavobacteriales</taxon>
        <taxon>Flavobacteriaceae</taxon>
        <taxon>Robiginitalea</taxon>
    </lineage>
</organism>
<name>A4CM28_ROBBH</name>
<dbReference type="Gene3D" id="3.40.50.300">
    <property type="entry name" value="P-loop containing nucleotide triphosphate hydrolases"/>
    <property type="match status" value="1"/>
</dbReference>
<evidence type="ECO:0000259" key="1">
    <source>
        <dbReference type="Pfam" id="PF07693"/>
    </source>
</evidence>
<sequence length="746" mass="88192">MTYFHSNEPIVRVSEDLYNFSPYAGKIQEAIRKSALSDEPLVFGVYGKWGDGKSTFLNFLFKNLEATSEYNQKRIIKYKFNPWRYSTENKVLLEYFDGLIKVLKHQYDFGNDNSLIRNLKGYAKTVLRGTSFEIEKGFNLGYKYTTKATYDLNKVFNDKNSKSIEEQKSEIDNSLKQFNFRLVVFVDDIDRLNKNEIYNIFRLIKLTASFRNLTYVLSFDHDMVAKAIYSNYGIEINDGYRYIEKIVNIPLKLPLLDSHGIQETLNSGIHNIMLKNQIDIESIDLNPDNHSYDNGISRFRIEIEGIEKFLETPREIVMLLNSFSVSLIALKDEVNYADLLWLELLKLKYPKVYDFLKYNPSLFIPKVFSSSIADNTQSPYKDQLEAFLKENWTIKVKEKERLFEILDKLFPFQKSLQNLLSSKTKDTLNVKSDENLSRIERRINHKEIFGIYFQFNTVGFISLKALEPLYEALSRDTQNNLLDEYLFDLVGNYDKAKLQYEFLDKLKSYNQSQENDKRRLVELLLRNLDKLIVVEDTLDNRKATPKQQLIQDIFENITSFNEDIVLDISQKFIEDLDIINLLYVRRGLYHKNFEGTVIQKLVDNKIIDHLKENYKDEAFFTKFPDFITRSILQIWNRISKEGLELYLKRQIKQTNLIEFIKCFPTWWEGSKGDYLDDFGQKEYEALAKIINPQFIYSKIIKTNSNIVNEVKSNVRGFWNKNSTSDNLDYLKQFMFWYHKLQLNEEF</sequence>
<dbReference type="AlphaFoldDB" id="A4CM28"/>
<dbReference type="OrthoDB" id="88903at2"/>
<dbReference type="InterPro" id="IPR052754">
    <property type="entry name" value="NTPase_KAP_P-loop"/>
</dbReference>
<dbReference type="Pfam" id="PF07693">
    <property type="entry name" value="KAP_NTPase"/>
    <property type="match status" value="1"/>
</dbReference>
<evidence type="ECO:0000313" key="3">
    <source>
        <dbReference type="Proteomes" id="UP000009049"/>
    </source>
</evidence>
<dbReference type="PANTHER" id="PTHR22674">
    <property type="entry name" value="NTPASE, KAP FAMILY P-LOOP DOMAIN-CONTAINING 1"/>
    <property type="match status" value="1"/>
</dbReference>
<dbReference type="STRING" id="313596.RB2501_10357"/>
<dbReference type="EMBL" id="CP001712">
    <property type="protein sequence ID" value="EAR14720.1"/>
    <property type="molecule type" value="Genomic_DNA"/>
</dbReference>
<keyword evidence="3" id="KW-1185">Reference proteome</keyword>
<protein>
    <recommendedName>
        <fullName evidence="1">KAP NTPase domain-containing protein</fullName>
    </recommendedName>
</protein>
<accession>A4CM28</accession>
<dbReference type="eggNOG" id="COG4928">
    <property type="taxonomic scope" value="Bacteria"/>
</dbReference>
<evidence type="ECO:0000313" key="2">
    <source>
        <dbReference type="EMBL" id="EAR14720.1"/>
    </source>
</evidence>
<dbReference type="InterPro" id="IPR027417">
    <property type="entry name" value="P-loop_NTPase"/>
</dbReference>
<feature type="domain" description="KAP NTPase" evidence="1">
    <location>
        <begin position="20"/>
        <end position="325"/>
    </location>
</feature>
<reference evidence="2 3" key="1">
    <citation type="journal article" date="2009" name="J. Bacteriol.">
        <title>Complete genome sequence of Robiginitalea biformata HTCC2501.</title>
        <authorList>
            <person name="Oh H.M."/>
            <person name="Giovannoni S.J."/>
            <person name="Lee K."/>
            <person name="Ferriera S."/>
            <person name="Johnson J."/>
            <person name="Cho J.C."/>
        </authorList>
    </citation>
    <scope>NUCLEOTIDE SEQUENCE [LARGE SCALE GENOMIC DNA]</scope>
    <source>
        <strain evidence="3">ATCC BAA-864 / HTCC2501 / KCTC 12146</strain>
    </source>
</reference>
<dbReference type="SUPFAM" id="SSF52540">
    <property type="entry name" value="P-loop containing nucleoside triphosphate hydrolases"/>
    <property type="match status" value="1"/>
</dbReference>
<gene>
    <name evidence="2" type="ordered locus">RB2501_10357</name>
</gene>
<dbReference type="Proteomes" id="UP000009049">
    <property type="component" value="Chromosome"/>
</dbReference>
<dbReference type="RefSeq" id="WP_015754041.1">
    <property type="nucleotide sequence ID" value="NC_013222.1"/>
</dbReference>
<dbReference type="HOGENOM" id="CLU_372502_0_0_10"/>
<dbReference type="KEGG" id="rbi:RB2501_10357"/>
<dbReference type="PANTHER" id="PTHR22674:SF6">
    <property type="entry name" value="NTPASE KAP FAMILY P-LOOP DOMAIN-CONTAINING PROTEIN 1"/>
    <property type="match status" value="1"/>
</dbReference>